<keyword evidence="3" id="KW-1185">Reference proteome</keyword>
<dbReference type="AlphaFoldDB" id="A0AAI9US85"/>
<feature type="compositionally biased region" description="Polar residues" evidence="1">
    <location>
        <begin position="21"/>
        <end position="31"/>
    </location>
</feature>
<organism evidence="2 3">
    <name type="scientific">Colletotrichum cuscutae</name>
    <dbReference type="NCBI Taxonomy" id="1209917"/>
    <lineage>
        <taxon>Eukaryota</taxon>
        <taxon>Fungi</taxon>
        <taxon>Dikarya</taxon>
        <taxon>Ascomycota</taxon>
        <taxon>Pezizomycotina</taxon>
        <taxon>Sordariomycetes</taxon>
        <taxon>Hypocreomycetidae</taxon>
        <taxon>Glomerellales</taxon>
        <taxon>Glomerellaceae</taxon>
        <taxon>Colletotrichum</taxon>
        <taxon>Colletotrichum acutatum species complex</taxon>
    </lineage>
</organism>
<evidence type="ECO:0000313" key="3">
    <source>
        <dbReference type="Proteomes" id="UP001239213"/>
    </source>
</evidence>
<name>A0AAI9US85_9PEZI</name>
<evidence type="ECO:0000256" key="1">
    <source>
        <dbReference type="SAM" id="MobiDB-lite"/>
    </source>
</evidence>
<sequence length="244" mass="26250">SFTALKAESACPPALGRPNSRPLNSSTSGFTTEGPHRRPTAVISKGQESTARSSCSPRGASVSVFLQLSAPCSYSLRPTDTKTVSTFFPLPRESCWNPIAQPSYLSPAVKRAKGYLRIPVSEDQRKEGNLEPPPYCAALLPTPPIFTPSRASTPSCDWSAGIPPASPNQSLDFIPPPCNPKNPDTTSYATLGERRAGKAPTPAIAAQRCTVFVDDHGPPHTDHILFVAHAQPLRPRYRPCDDPH</sequence>
<feature type="compositionally biased region" description="Polar residues" evidence="1">
    <location>
        <begin position="46"/>
        <end position="56"/>
    </location>
</feature>
<reference evidence="2" key="1">
    <citation type="submission" date="2016-11" db="EMBL/GenBank/DDBJ databases">
        <title>The genome sequence of Colletotrichum cuscutae.</title>
        <authorList>
            <person name="Baroncelli R."/>
        </authorList>
    </citation>
    <scope>NUCLEOTIDE SEQUENCE</scope>
    <source>
        <strain evidence="2">IMI 304802</strain>
    </source>
</reference>
<evidence type="ECO:0000313" key="2">
    <source>
        <dbReference type="EMBL" id="KAK1463765.1"/>
    </source>
</evidence>
<dbReference type="EMBL" id="MPDP01000266">
    <property type="protein sequence ID" value="KAK1463765.1"/>
    <property type="molecule type" value="Genomic_DNA"/>
</dbReference>
<gene>
    <name evidence="2" type="ORF">CCUS01_08179</name>
</gene>
<feature type="non-terminal residue" evidence="2">
    <location>
        <position position="1"/>
    </location>
</feature>
<feature type="region of interest" description="Disordered" evidence="1">
    <location>
        <begin position="1"/>
        <end position="57"/>
    </location>
</feature>
<protein>
    <submittedName>
        <fullName evidence="2">Uncharacterized protein</fullName>
    </submittedName>
</protein>
<accession>A0AAI9US85</accession>
<proteinExistence type="predicted"/>
<dbReference type="Proteomes" id="UP001239213">
    <property type="component" value="Unassembled WGS sequence"/>
</dbReference>
<comment type="caution">
    <text evidence="2">The sequence shown here is derived from an EMBL/GenBank/DDBJ whole genome shotgun (WGS) entry which is preliminary data.</text>
</comment>